<proteinExistence type="inferred from homology"/>
<comment type="similarity">
    <text evidence="1">Belongs to the peptidase C2 family.</text>
</comment>
<evidence type="ECO:0000313" key="7">
    <source>
        <dbReference type="EMBL" id="PAA62617.1"/>
    </source>
</evidence>
<dbReference type="SUPFAM" id="SSF54001">
    <property type="entry name" value="Cysteine proteinases"/>
    <property type="match status" value="1"/>
</dbReference>
<dbReference type="PRINTS" id="PR00704">
    <property type="entry name" value="CALPAIN"/>
</dbReference>
<dbReference type="EMBL" id="NIVC01001915">
    <property type="protein sequence ID" value="PAA62617.1"/>
    <property type="molecule type" value="Genomic_DNA"/>
</dbReference>
<evidence type="ECO:0000256" key="4">
    <source>
        <dbReference type="ARBA" id="ARBA00022807"/>
    </source>
</evidence>
<protein>
    <recommendedName>
        <fullName evidence="6">Calpain catalytic domain-containing protein</fullName>
    </recommendedName>
</protein>
<dbReference type="InterPro" id="IPR022684">
    <property type="entry name" value="Calpain_cysteine_protease"/>
</dbReference>
<evidence type="ECO:0000256" key="2">
    <source>
        <dbReference type="ARBA" id="ARBA00022670"/>
    </source>
</evidence>
<dbReference type="SMART" id="SM00230">
    <property type="entry name" value="CysPc"/>
    <property type="match status" value="1"/>
</dbReference>
<keyword evidence="3" id="KW-0378">Hydrolase</keyword>
<organism evidence="8 9">
    <name type="scientific">Macrostomum lignano</name>
    <dbReference type="NCBI Taxonomy" id="282301"/>
    <lineage>
        <taxon>Eukaryota</taxon>
        <taxon>Metazoa</taxon>
        <taxon>Spiralia</taxon>
        <taxon>Lophotrochozoa</taxon>
        <taxon>Platyhelminthes</taxon>
        <taxon>Rhabditophora</taxon>
        <taxon>Macrostomorpha</taxon>
        <taxon>Macrostomida</taxon>
        <taxon>Macrostomidae</taxon>
        <taxon>Macrostomum</taxon>
    </lineage>
</organism>
<dbReference type="Pfam" id="PF00648">
    <property type="entry name" value="Peptidase_C2"/>
    <property type="match status" value="1"/>
</dbReference>
<evidence type="ECO:0000256" key="1">
    <source>
        <dbReference type="ARBA" id="ARBA00007623"/>
    </source>
</evidence>
<dbReference type="AlphaFoldDB" id="A0A267F2D1"/>
<keyword evidence="9" id="KW-1185">Reference proteome</keyword>
<accession>A0A267F2D1</accession>
<dbReference type="EMBL" id="NIVC01001446">
    <property type="protein sequence ID" value="PAA67876.1"/>
    <property type="molecule type" value="Genomic_DNA"/>
</dbReference>
<comment type="caution">
    <text evidence="8">The sequence shown here is derived from an EMBL/GenBank/DDBJ whole genome shotgun (WGS) entry which is preliminary data.</text>
</comment>
<dbReference type="PANTHER" id="PTHR10183">
    <property type="entry name" value="CALPAIN"/>
    <property type="match status" value="1"/>
</dbReference>
<keyword evidence="2" id="KW-0645">Protease</keyword>
<dbReference type="InterPro" id="IPR001300">
    <property type="entry name" value="Peptidase_C2_calpain_cat"/>
</dbReference>
<evidence type="ECO:0000313" key="8">
    <source>
        <dbReference type="EMBL" id="PAA67876.1"/>
    </source>
</evidence>
<keyword evidence="4" id="KW-0788">Thiol protease</keyword>
<dbReference type="STRING" id="282301.A0A267F2D1"/>
<evidence type="ECO:0000259" key="6">
    <source>
        <dbReference type="PROSITE" id="PS50203"/>
    </source>
</evidence>
<dbReference type="PANTHER" id="PTHR10183:SF379">
    <property type="entry name" value="CALPAIN-5"/>
    <property type="match status" value="1"/>
</dbReference>
<evidence type="ECO:0000313" key="9">
    <source>
        <dbReference type="Proteomes" id="UP000215902"/>
    </source>
</evidence>
<gene>
    <name evidence="8" type="ORF">BOX15_Mlig025568g1</name>
    <name evidence="7" type="ORF">BOX15_Mlig025568g2</name>
</gene>
<dbReference type="PROSITE" id="PS50203">
    <property type="entry name" value="CALPAIN_CAT"/>
    <property type="match status" value="1"/>
</dbReference>
<dbReference type="Proteomes" id="UP000215902">
    <property type="component" value="Unassembled WGS sequence"/>
</dbReference>
<feature type="domain" description="Calpain catalytic" evidence="6">
    <location>
        <begin position="104"/>
        <end position="360"/>
    </location>
</feature>
<sequence>MSSFTMPVQKALRHRAATELFVPREVLPFREQRYSELLEDLRRQQKAELQTKESRPVRFQDPYFPNELYDKDFLWVSMLDLNPGAKFYSERVQPAGRWEYNLHKLLPGSFGPNWFYVALGQVAERKELLNWTMPDSAKQNACDVGIYRFRFWHAGVLREVVVDDLLPFNRSGAPVFVQSAYNAGEYWPGLLEKAYAKMHGSYHFLLDGHPEQAFADLTGGFPQAVRLNLATMLSPYILGRELKHWLARGSLVTAAVKFRTQPGELLDTDLVTGLPYTLLEQRDVRGRPLVKLRSPRGGHTFIHAEPGPMAGSCCGCLGGSVEDDGGVGADSFGHLRVSTFWMRYDEFLQNFHYLISVHLVQQLPNSRPLVWRYVPMPFPCAHKDRTVESEMQLNHVTGVFVQECNGWSDWERLPSQRQFGVTLDRDENKLLAHLVQESLPLKPPGDLCLLILQAEHGREHRVHDFRGNVCLRPMYDVQISQYGGCFSSSLPRGTYVVIPYVRVEGSRSEQFVPRRFSLRVAVTGLKPMRPLTDHTDTPWSTITRLSVSDFTFQIPAKREQLHELEFLQ</sequence>
<reference evidence="8 9" key="1">
    <citation type="submission" date="2017-06" db="EMBL/GenBank/DDBJ databases">
        <title>A platform for efficient transgenesis in Macrostomum lignano, a flatworm model organism for stem cell research.</title>
        <authorList>
            <person name="Berezikov E."/>
        </authorList>
    </citation>
    <scope>NUCLEOTIDE SEQUENCE [LARGE SCALE GENOMIC DNA]</scope>
    <source>
        <strain evidence="8">DV1</strain>
        <tissue evidence="8">Whole organism</tissue>
    </source>
</reference>
<evidence type="ECO:0000256" key="5">
    <source>
        <dbReference type="PROSITE-ProRule" id="PRU00239"/>
    </source>
</evidence>
<dbReference type="InterPro" id="IPR038765">
    <property type="entry name" value="Papain-like_cys_pep_sf"/>
</dbReference>
<name>A0A267F2D1_9PLAT</name>
<comment type="caution">
    <text evidence="5">Lacks conserved residue(s) required for the propagation of feature annotation.</text>
</comment>
<dbReference type="GO" id="GO:0006508">
    <property type="term" value="P:proteolysis"/>
    <property type="evidence" value="ECO:0007669"/>
    <property type="project" value="UniProtKB-KW"/>
</dbReference>
<dbReference type="Gene3D" id="3.90.70.10">
    <property type="entry name" value="Cysteine proteinases"/>
    <property type="match status" value="1"/>
</dbReference>
<dbReference type="GO" id="GO:0004198">
    <property type="term" value="F:calcium-dependent cysteine-type endopeptidase activity"/>
    <property type="evidence" value="ECO:0007669"/>
    <property type="project" value="InterPro"/>
</dbReference>
<evidence type="ECO:0000256" key="3">
    <source>
        <dbReference type="ARBA" id="ARBA00022801"/>
    </source>
</evidence>
<dbReference type="OrthoDB" id="424753at2759"/>